<dbReference type="GO" id="GO:1990931">
    <property type="term" value="F:mRNA N6-methyladenosine dioxygenase activity"/>
    <property type="evidence" value="ECO:0007669"/>
    <property type="project" value="TreeGrafter"/>
</dbReference>
<dbReference type="EMBL" id="AZIM01006433">
    <property type="protein sequence ID" value="ETE58676.1"/>
    <property type="molecule type" value="Genomic_DNA"/>
</dbReference>
<dbReference type="Proteomes" id="UP000018936">
    <property type="component" value="Unassembled WGS sequence"/>
</dbReference>
<gene>
    <name evidence="3" type="ORF">L345_15602</name>
</gene>
<comment type="caution">
    <text evidence="3">The sequence shown here is derived from an EMBL/GenBank/DDBJ whole genome shotgun (WGS) entry which is preliminary data.</text>
</comment>
<dbReference type="Pfam" id="PF12933">
    <property type="entry name" value="FTO_NTD"/>
    <property type="match status" value="1"/>
</dbReference>
<reference evidence="3 4" key="1">
    <citation type="journal article" date="2013" name="Proc. Natl. Acad. Sci. U.S.A.">
        <title>The king cobra genome reveals dynamic gene evolution and adaptation in the snake venom system.</title>
        <authorList>
            <person name="Vonk F.J."/>
            <person name="Casewell N.R."/>
            <person name="Henkel C.V."/>
            <person name="Heimberg A.M."/>
            <person name="Jansen H.J."/>
            <person name="McCleary R.J."/>
            <person name="Kerkkamp H.M."/>
            <person name="Vos R.A."/>
            <person name="Guerreiro I."/>
            <person name="Calvete J.J."/>
            <person name="Wuster W."/>
            <person name="Woods A.E."/>
            <person name="Logan J.M."/>
            <person name="Harrison R.A."/>
            <person name="Castoe T.A."/>
            <person name="de Koning A.P."/>
            <person name="Pollock D.D."/>
            <person name="Yandell M."/>
            <person name="Calderon D."/>
            <person name="Renjifo C."/>
            <person name="Currier R.B."/>
            <person name="Salgado D."/>
            <person name="Pla D."/>
            <person name="Sanz L."/>
            <person name="Hyder A.S."/>
            <person name="Ribeiro J.M."/>
            <person name="Arntzen J.W."/>
            <person name="van den Thillart G.E."/>
            <person name="Boetzer M."/>
            <person name="Pirovano W."/>
            <person name="Dirks R.P."/>
            <person name="Spaink H.P."/>
            <person name="Duboule D."/>
            <person name="McGlinn E."/>
            <person name="Kini R.M."/>
            <person name="Richardson M.K."/>
        </authorList>
    </citation>
    <scope>NUCLEOTIDE SEQUENCE</scope>
    <source>
        <tissue evidence="3">Blood</tissue>
    </source>
</reference>
<dbReference type="GO" id="GO:0035516">
    <property type="term" value="F:broad specificity oxidative DNA demethylase activity"/>
    <property type="evidence" value="ECO:0007669"/>
    <property type="project" value="InterPro"/>
</dbReference>
<evidence type="ECO:0000313" key="4">
    <source>
        <dbReference type="Proteomes" id="UP000018936"/>
    </source>
</evidence>
<dbReference type="InterPro" id="IPR037151">
    <property type="entry name" value="AlkB-like_sf"/>
</dbReference>
<dbReference type="AlphaFoldDB" id="V8N9Q9"/>
<dbReference type="InterPro" id="IPR024367">
    <property type="entry name" value="FTO_cat_dom"/>
</dbReference>
<dbReference type="GO" id="GO:0040014">
    <property type="term" value="P:regulation of multicellular organism growth"/>
    <property type="evidence" value="ECO:0007669"/>
    <property type="project" value="InterPro"/>
</dbReference>
<accession>V8N9Q9</accession>
<evidence type="ECO:0000313" key="3">
    <source>
        <dbReference type="EMBL" id="ETE58676.1"/>
    </source>
</evidence>
<evidence type="ECO:0000256" key="1">
    <source>
        <dbReference type="ARBA" id="ARBA00001954"/>
    </source>
</evidence>
<dbReference type="GO" id="GO:0042245">
    <property type="term" value="P:RNA repair"/>
    <property type="evidence" value="ECO:0007669"/>
    <property type="project" value="InterPro"/>
</dbReference>
<feature type="non-terminal residue" evidence="3">
    <location>
        <position position="1"/>
    </location>
</feature>
<dbReference type="GO" id="GO:0006307">
    <property type="term" value="P:DNA alkylation repair"/>
    <property type="evidence" value="ECO:0007669"/>
    <property type="project" value="InterPro"/>
</dbReference>
<feature type="domain" description="Alpha-ketoglutarate-dependent dioxygenase FTO catalytic" evidence="2">
    <location>
        <begin position="11"/>
        <end position="50"/>
    </location>
</feature>
<proteinExistence type="predicted"/>
<keyword evidence="4" id="KW-1185">Reference proteome</keyword>
<dbReference type="Gene3D" id="2.60.120.590">
    <property type="entry name" value="Alpha-ketoglutarate-dependent dioxygenase AlkB-like"/>
    <property type="match status" value="1"/>
</dbReference>
<dbReference type="OrthoDB" id="46257at2759"/>
<dbReference type="PANTHER" id="PTHR31291:SF2">
    <property type="entry name" value="ALPHA-KETOGLUTARATE-DEPENDENT DIOXYGENASE FTO"/>
    <property type="match status" value="1"/>
</dbReference>
<comment type="cofactor">
    <cofactor evidence="1">
        <name>Fe(2+)</name>
        <dbReference type="ChEBI" id="CHEBI:29033"/>
    </cofactor>
</comment>
<organism evidence="3 4">
    <name type="scientific">Ophiophagus hannah</name>
    <name type="common">King cobra</name>
    <name type="synonym">Naja hannah</name>
    <dbReference type="NCBI Taxonomy" id="8665"/>
    <lineage>
        <taxon>Eukaryota</taxon>
        <taxon>Metazoa</taxon>
        <taxon>Chordata</taxon>
        <taxon>Craniata</taxon>
        <taxon>Vertebrata</taxon>
        <taxon>Euteleostomi</taxon>
        <taxon>Lepidosauria</taxon>
        <taxon>Squamata</taxon>
        <taxon>Bifurcata</taxon>
        <taxon>Unidentata</taxon>
        <taxon>Episquamata</taxon>
        <taxon>Toxicofera</taxon>
        <taxon>Serpentes</taxon>
        <taxon>Colubroidea</taxon>
        <taxon>Elapidae</taxon>
        <taxon>Elapinae</taxon>
        <taxon>Ophiophagus</taxon>
    </lineage>
</organism>
<protein>
    <recommendedName>
        <fullName evidence="2">Alpha-ketoglutarate-dependent dioxygenase FTO catalytic domain-containing protein</fullName>
    </recommendedName>
</protein>
<name>V8N9Q9_OPHHA</name>
<sequence length="74" mass="8184">MTEVDGGVLEEKTSAGRDPDVWHVGLKVAWDIETPGLAIPLHQGDCYFMLVFNGDPALHSRQMQGSTGEFEHRC</sequence>
<dbReference type="GO" id="GO:0008198">
    <property type="term" value="F:ferrous iron binding"/>
    <property type="evidence" value="ECO:0007669"/>
    <property type="project" value="TreeGrafter"/>
</dbReference>
<evidence type="ECO:0000259" key="2">
    <source>
        <dbReference type="Pfam" id="PF12933"/>
    </source>
</evidence>
<dbReference type="PANTHER" id="PTHR31291">
    <property type="entry name" value="ALPHA-KETOGLUTARATE-DEPENDENT DIOXYGENASE FTO"/>
    <property type="match status" value="1"/>
</dbReference>
<dbReference type="InterPro" id="IPR032868">
    <property type="entry name" value="FTO"/>
</dbReference>